<name>A0ABS0NGW8_9ACTN</name>
<dbReference type="Proteomes" id="UP000807371">
    <property type="component" value="Unassembled WGS sequence"/>
</dbReference>
<feature type="transmembrane region" description="Helical" evidence="2">
    <location>
        <begin position="28"/>
        <end position="48"/>
    </location>
</feature>
<sequence length="154" mass="15621">MSRTPVRPPTAPVRPPAGPRPAGTARRLAAPLGALAAAAAAFTAVALVDPGEPGHYPVCPLLHHTGLLCPGCGGLRGAHALAHGDLTTALHANALALAGYLVLAGYWLRWLRCAAAGRPAPAPRPGTVHLWIAAVLTVLFTVVRNLDAGAALTP</sequence>
<keyword evidence="2" id="KW-0472">Membrane</keyword>
<dbReference type="EMBL" id="JACYXC010000001">
    <property type="protein sequence ID" value="MBH5334354.1"/>
    <property type="molecule type" value="Genomic_DNA"/>
</dbReference>
<evidence type="ECO:0000313" key="3">
    <source>
        <dbReference type="EMBL" id="MBH5334354.1"/>
    </source>
</evidence>
<dbReference type="Pfam" id="PF10825">
    <property type="entry name" value="DUF2752"/>
    <property type="match status" value="1"/>
</dbReference>
<gene>
    <name evidence="3" type="ORF">IHE55_05875</name>
</gene>
<feature type="compositionally biased region" description="Pro residues" evidence="1">
    <location>
        <begin position="1"/>
        <end position="19"/>
    </location>
</feature>
<feature type="transmembrane region" description="Helical" evidence="2">
    <location>
        <begin position="89"/>
        <end position="108"/>
    </location>
</feature>
<keyword evidence="2" id="KW-1133">Transmembrane helix</keyword>
<reference evidence="3 4" key="1">
    <citation type="submission" date="2020-09" db="EMBL/GenBank/DDBJ databases">
        <title>Biosynthesis of the nuclear factor of activated T cells inhibitor NFAT-133 and its congeners in Streptomyces pactum.</title>
        <authorList>
            <person name="Zhou W."/>
            <person name="Posri P."/>
            <person name="Abugrain M.E."/>
            <person name="Weisberg A.J."/>
            <person name="Chang J.H."/>
            <person name="Mahmud T."/>
        </authorList>
    </citation>
    <scope>NUCLEOTIDE SEQUENCE [LARGE SCALE GENOMIC DNA]</scope>
    <source>
        <strain evidence="3 4">ATCC 27456</strain>
    </source>
</reference>
<organism evidence="3 4">
    <name type="scientific">Streptomyces pactum</name>
    <dbReference type="NCBI Taxonomy" id="68249"/>
    <lineage>
        <taxon>Bacteria</taxon>
        <taxon>Bacillati</taxon>
        <taxon>Actinomycetota</taxon>
        <taxon>Actinomycetes</taxon>
        <taxon>Kitasatosporales</taxon>
        <taxon>Streptomycetaceae</taxon>
        <taxon>Streptomyces</taxon>
    </lineage>
</organism>
<accession>A0ABS0NGW8</accession>
<comment type="caution">
    <text evidence="3">The sequence shown here is derived from an EMBL/GenBank/DDBJ whole genome shotgun (WGS) entry which is preliminary data.</text>
</comment>
<evidence type="ECO:0000256" key="1">
    <source>
        <dbReference type="SAM" id="MobiDB-lite"/>
    </source>
</evidence>
<proteinExistence type="predicted"/>
<dbReference type="InterPro" id="IPR021215">
    <property type="entry name" value="DUF2752"/>
</dbReference>
<protein>
    <submittedName>
        <fullName evidence="3">DUF2752 domain-containing protein</fullName>
    </submittedName>
</protein>
<feature type="region of interest" description="Disordered" evidence="1">
    <location>
        <begin position="1"/>
        <end position="24"/>
    </location>
</feature>
<keyword evidence="2" id="KW-0812">Transmembrane</keyword>
<dbReference type="RefSeq" id="WP_197988063.1">
    <property type="nucleotide sequence ID" value="NZ_JACYXC010000001.1"/>
</dbReference>
<evidence type="ECO:0000256" key="2">
    <source>
        <dbReference type="SAM" id="Phobius"/>
    </source>
</evidence>
<keyword evidence="4" id="KW-1185">Reference proteome</keyword>
<evidence type="ECO:0000313" key="4">
    <source>
        <dbReference type="Proteomes" id="UP000807371"/>
    </source>
</evidence>